<reference evidence="6" key="1">
    <citation type="submission" date="2025-08" db="UniProtKB">
        <authorList>
            <consortium name="RefSeq"/>
        </authorList>
    </citation>
    <scope>IDENTIFICATION</scope>
    <source>
        <tissue evidence="6">Spleen</tissue>
    </source>
</reference>
<dbReference type="InterPro" id="IPR038461">
    <property type="entry name" value="Schlafen_AlbA_2_dom_sf"/>
</dbReference>
<dbReference type="InterPro" id="IPR007421">
    <property type="entry name" value="Schlafen_AlbA_2_dom"/>
</dbReference>
<feature type="region of interest" description="Disordered" evidence="1">
    <location>
        <begin position="1"/>
        <end position="21"/>
    </location>
</feature>
<dbReference type="Pfam" id="PF17057">
    <property type="entry name" value="B3R"/>
    <property type="match status" value="1"/>
</dbReference>
<gene>
    <name evidence="6" type="primary">LOC110221432</name>
</gene>
<organism evidence="5 6">
    <name type="scientific">Phascolarctos cinereus</name>
    <name type="common">Koala</name>
    <dbReference type="NCBI Taxonomy" id="38626"/>
    <lineage>
        <taxon>Eukaryota</taxon>
        <taxon>Metazoa</taxon>
        <taxon>Chordata</taxon>
        <taxon>Craniata</taxon>
        <taxon>Vertebrata</taxon>
        <taxon>Euteleostomi</taxon>
        <taxon>Mammalia</taxon>
        <taxon>Metatheria</taxon>
        <taxon>Diprotodontia</taxon>
        <taxon>Phascolarctidae</taxon>
        <taxon>Phascolarctos</taxon>
    </lineage>
</organism>
<sequence>MTTTETQARLRHETSKKKQQETVSVILGNRTAAKMERLQVDKETHYAEVVIEVGSITFGEEYRKNMTNNHLKRTQNSKIIQAICALLNSGGGIIKAEIDNRSYNYQCDGFGQDLETSFQKLLPLAPQEFLDYMQQDHNFFIFVKPWIVKTAGPQLRICSLSSNIFQRDVTCTVNLTASRALELLKEKQSKIQRGRENLPERHPKKVLVSKVQEEEDIRLFASEFFKKDQLSYKEKLNFTESTHVELKRFTTKKIVPRIKEMLPRYVSAFANTKGGYLIIGVDNKTNEVFGCKRDKVDPVILEKEIKCCIRKLPVFHFCSVKPHIDFTTKIINVYNSNSLYGYVCVVKVEPLCCVVFAEAPDSWIMRDNFVEKLKAEEWVSMLMHIQPAHPILAQDNDQSATDPLCRSPCSEQARLHKRTLQQSLLSVTSQEIGFKPESLCKELFMEHDGLEELMKKKTHCFSQGILIFSRSWALDIGLTKDDRVLCDALLIAVNSPPTLYTIVKRPDKMNGLEYSRLTALQLKQKLASVGCYTGKVCVIPQLLHLPGPQCGIIQAQYPHTYILATEYELEDLLQSLVIVLLCFTSVLSDQLGCQFLNLLIADQSKLLSQSLQETRELFILCLPGTRKTAMVIKILEEIRNVFHCETKEILYLCEYDPLREFVSHQSTCQAETRKTFMRREFPKIKHIVIDEAQNFYSEDGDWYTKAKNITHPKAEEAGRKNPHQGILWLFIDPFQASHVGVSGLPLPLMQYPRKNLTREIYNALEIAMVMKQEMKKIKENPPGHMPPESLALFREDLYEDVIHAYTLPGVCEKESDLTEEELANHVARRCQSLFQNGYSPKDIAILYSRSEGQEHYETLLRTVMKSTWTHRTMEVGFSWASGILGSSIILDNVQQFSGLERNIVFGLILARSGPEVPQNLLLCFASKAIKHLYLLYERREDL</sequence>
<evidence type="ECO:0000313" key="5">
    <source>
        <dbReference type="Proteomes" id="UP000515140"/>
    </source>
</evidence>
<dbReference type="GO" id="GO:0043022">
    <property type="term" value="F:ribosome binding"/>
    <property type="evidence" value="ECO:0007669"/>
    <property type="project" value="Ensembl"/>
</dbReference>
<dbReference type="KEGG" id="pcw:110221432"/>
<evidence type="ECO:0000259" key="3">
    <source>
        <dbReference type="Pfam" id="PF17057"/>
    </source>
</evidence>
<evidence type="ECO:0000256" key="1">
    <source>
        <dbReference type="SAM" id="MobiDB-lite"/>
    </source>
</evidence>
<dbReference type="InterPro" id="IPR029684">
    <property type="entry name" value="Schlafen"/>
</dbReference>
<dbReference type="InParanoid" id="A0A6P5LWS5"/>
<dbReference type="Pfam" id="PF21026">
    <property type="entry name" value="SLFN_GTPase-like"/>
    <property type="match status" value="1"/>
</dbReference>
<dbReference type="PANTHER" id="PTHR12155:SF30">
    <property type="entry name" value="PROTEIN SLFN14"/>
    <property type="match status" value="1"/>
</dbReference>
<dbReference type="AlphaFoldDB" id="A0A6P5LWS5"/>
<dbReference type="SUPFAM" id="SSF52540">
    <property type="entry name" value="P-loop containing nucleoside triphosphate hydrolases"/>
    <property type="match status" value="1"/>
</dbReference>
<feature type="compositionally biased region" description="Basic and acidic residues" evidence="1">
    <location>
        <begin position="8"/>
        <end position="20"/>
    </location>
</feature>
<evidence type="ECO:0000313" key="6">
    <source>
        <dbReference type="RefSeq" id="XP_020861693.1"/>
    </source>
</evidence>
<keyword evidence="5" id="KW-1185">Reference proteome</keyword>
<evidence type="ECO:0000259" key="4">
    <source>
        <dbReference type="Pfam" id="PF21026"/>
    </source>
</evidence>
<feature type="domain" description="Poxin-Schlafen/Schlafen-like N-terminal" evidence="3">
    <location>
        <begin position="117"/>
        <end position="238"/>
    </location>
</feature>
<proteinExistence type="predicted"/>
<evidence type="ECO:0000259" key="2">
    <source>
        <dbReference type="Pfam" id="PF04326"/>
    </source>
</evidence>
<dbReference type="InterPro" id="IPR048729">
    <property type="entry name" value="SLFN_GTPase-like"/>
</dbReference>
<accession>A0A6P5LWS5</accession>
<dbReference type="Proteomes" id="UP000515140">
    <property type="component" value="Unplaced"/>
</dbReference>
<feature type="domain" description="Schlafen AlbA-2" evidence="2">
    <location>
        <begin position="240"/>
        <end position="355"/>
    </location>
</feature>
<dbReference type="FunCoup" id="A0A6P5LWS5">
    <property type="interactions" value="12"/>
</dbReference>
<dbReference type="InterPro" id="IPR031450">
    <property type="entry name" value="Poxin-SLFN/SLFN_N"/>
</dbReference>
<name>A0A6P5LWS5_PHACI</name>
<feature type="domain" description="Schlafen GTPase-like" evidence="4">
    <location>
        <begin position="431"/>
        <end position="563"/>
    </location>
</feature>
<dbReference type="GO" id="GO:0005634">
    <property type="term" value="C:nucleus"/>
    <property type="evidence" value="ECO:0007669"/>
    <property type="project" value="Ensembl"/>
</dbReference>
<dbReference type="RefSeq" id="XP_020861693.1">
    <property type="nucleotide sequence ID" value="XM_021006034.1"/>
</dbReference>
<dbReference type="PANTHER" id="PTHR12155">
    <property type="entry name" value="SCHLAFEN"/>
    <property type="match status" value="1"/>
</dbReference>
<dbReference type="GO" id="GO:0036345">
    <property type="term" value="P:platelet maturation"/>
    <property type="evidence" value="ECO:0007669"/>
    <property type="project" value="Ensembl"/>
</dbReference>
<protein>
    <submittedName>
        <fullName evidence="6">Protein SLFN14-like</fullName>
    </submittedName>
</protein>
<dbReference type="Pfam" id="PF04326">
    <property type="entry name" value="SLFN_AlbA_2"/>
    <property type="match status" value="1"/>
</dbReference>
<dbReference type="Gene3D" id="3.30.950.30">
    <property type="entry name" value="Schlafen, AAA domain"/>
    <property type="match status" value="1"/>
</dbReference>
<dbReference type="GO" id="GO:0005737">
    <property type="term" value="C:cytoplasm"/>
    <property type="evidence" value="ECO:0007669"/>
    <property type="project" value="Ensembl"/>
</dbReference>
<dbReference type="InterPro" id="IPR027417">
    <property type="entry name" value="P-loop_NTPase"/>
</dbReference>
<dbReference type="GO" id="GO:0004521">
    <property type="term" value="F:RNA endonuclease activity"/>
    <property type="evidence" value="ECO:0007669"/>
    <property type="project" value="Ensembl"/>
</dbReference>
<dbReference type="GeneID" id="110221432"/>
<dbReference type="GO" id="GO:0006402">
    <property type="term" value="P:mRNA catabolic process"/>
    <property type="evidence" value="ECO:0007669"/>
    <property type="project" value="Ensembl"/>
</dbReference>
<dbReference type="FunFam" id="3.30.950.30:FF:000001">
    <property type="entry name" value="Schlafen family member 14"/>
    <property type="match status" value="1"/>
</dbReference>
<dbReference type="GO" id="GO:0016075">
    <property type="term" value="P:rRNA catabolic process"/>
    <property type="evidence" value="ECO:0007669"/>
    <property type="project" value="Ensembl"/>
</dbReference>